<protein>
    <submittedName>
        <fullName evidence="1">Uncharacterized protein</fullName>
    </submittedName>
</protein>
<accession>A0A397N2R2</accession>
<dbReference type="AlphaFoldDB" id="A0A397N2R2"/>
<dbReference type="Proteomes" id="UP000265836">
    <property type="component" value="Unassembled WGS sequence"/>
</dbReference>
<organism evidence="1 2">
    <name type="scientific">Ectopseudomonas oleovorans</name>
    <name type="common">Pseudomonas oleovorans</name>
    <dbReference type="NCBI Taxonomy" id="301"/>
    <lineage>
        <taxon>Bacteria</taxon>
        <taxon>Pseudomonadati</taxon>
        <taxon>Pseudomonadota</taxon>
        <taxon>Gammaproteobacteria</taxon>
        <taxon>Pseudomonadales</taxon>
        <taxon>Pseudomonadaceae</taxon>
        <taxon>Ectopseudomonas</taxon>
    </lineage>
</organism>
<sequence>MIFAEFEYPEEYWDVHEGLKKYLLEHFKNIECGLQTDSWFWIHIDKHKVVIDTFSSMKHQIKSASAGPHIQQVISLLQRKYKINVYPEPELEGHDYLS</sequence>
<evidence type="ECO:0000313" key="2">
    <source>
        <dbReference type="Proteomes" id="UP000265836"/>
    </source>
</evidence>
<reference evidence="1 2" key="1">
    <citation type="submission" date="2018-08" db="EMBL/GenBank/DDBJ databases">
        <title>Genome sequencing of rice bacterial endophytes.</title>
        <authorList>
            <person name="Venturi V."/>
        </authorList>
    </citation>
    <scope>NUCLEOTIDE SEQUENCE [LARGE SCALE GENOMIC DNA]</scope>
    <source>
        <strain evidence="1 2">E1205</strain>
    </source>
</reference>
<dbReference type="RefSeq" id="WP_119692933.1">
    <property type="nucleotide sequence ID" value="NZ_QXDA01000003.1"/>
</dbReference>
<name>A0A397N2R2_ECTOL</name>
<proteinExistence type="predicted"/>
<comment type="caution">
    <text evidence="1">The sequence shown here is derived from an EMBL/GenBank/DDBJ whole genome shotgun (WGS) entry which is preliminary data.</text>
</comment>
<gene>
    <name evidence="1" type="ORF">DFO61_2324</name>
</gene>
<evidence type="ECO:0000313" key="1">
    <source>
        <dbReference type="EMBL" id="RIA31600.1"/>
    </source>
</evidence>
<dbReference type="EMBL" id="QXDA01000003">
    <property type="protein sequence ID" value="RIA31600.1"/>
    <property type="molecule type" value="Genomic_DNA"/>
</dbReference>